<dbReference type="EMBL" id="JAOPGA020000683">
    <property type="protein sequence ID" value="KAL0480705.1"/>
    <property type="molecule type" value="Genomic_DNA"/>
</dbReference>
<reference evidence="1 2" key="1">
    <citation type="submission" date="2024-03" db="EMBL/GenBank/DDBJ databases">
        <title>The Acrasis kona genome and developmental transcriptomes reveal deep origins of eukaryotic multicellular pathways.</title>
        <authorList>
            <person name="Sheikh S."/>
            <person name="Fu C.-J."/>
            <person name="Brown M.W."/>
            <person name="Baldauf S.L."/>
        </authorList>
    </citation>
    <scope>NUCLEOTIDE SEQUENCE [LARGE SCALE GENOMIC DNA]</scope>
    <source>
        <strain evidence="1 2">ATCC MYA-3509</strain>
    </source>
</reference>
<proteinExistence type="predicted"/>
<accession>A0AAW2YV89</accession>
<dbReference type="AlphaFoldDB" id="A0AAW2YV89"/>
<evidence type="ECO:0000313" key="1">
    <source>
        <dbReference type="EMBL" id="KAL0480705.1"/>
    </source>
</evidence>
<sequence>MAVVIENIIIIYNIAEGKEIHRFTLPYINDVMDVGEGILFIIDGYQSLSIKTGSFYSLNRHEVIRKSVYANIYSFIHEKIVVIDEERGVVVKKITNGRINTLFILPKQKQNLQCKPLLCLDNDSITIVTVYYYRLVTTIFKHRFDEKGVTLLCDLCFKAPSGTVYKPKEIILLSDGTFILPPAQSGPIMRVYPVVDIFDKWRVDQILSSSYYKCFLMSDLKVICASDKNQPFEIFDIKAMLHYKIKSLPKIQDRSLKQKFVVIDDNHFGRFVERKDGFTIYNNTNGEVVDFFNVPDIMFVHVSPDDFLFVYSKKYLQETFCTKTIVYIYKIHNRVNNNEEKCLYSNSKFIGDESLRISGFMPTYIPRPMNGREDVPMVIIRL</sequence>
<comment type="caution">
    <text evidence="1">The sequence shown here is derived from an EMBL/GenBank/DDBJ whole genome shotgun (WGS) entry which is preliminary data.</text>
</comment>
<evidence type="ECO:0000313" key="2">
    <source>
        <dbReference type="Proteomes" id="UP001431209"/>
    </source>
</evidence>
<protein>
    <submittedName>
        <fullName evidence="1">Uncharacterized protein</fullName>
    </submittedName>
</protein>
<dbReference type="Proteomes" id="UP001431209">
    <property type="component" value="Unassembled WGS sequence"/>
</dbReference>
<gene>
    <name evidence="1" type="ORF">AKO1_006993</name>
</gene>
<keyword evidence="2" id="KW-1185">Reference proteome</keyword>
<name>A0AAW2YV89_9EUKA</name>
<organism evidence="1 2">
    <name type="scientific">Acrasis kona</name>
    <dbReference type="NCBI Taxonomy" id="1008807"/>
    <lineage>
        <taxon>Eukaryota</taxon>
        <taxon>Discoba</taxon>
        <taxon>Heterolobosea</taxon>
        <taxon>Tetramitia</taxon>
        <taxon>Eutetramitia</taxon>
        <taxon>Acrasidae</taxon>
        <taxon>Acrasis</taxon>
    </lineage>
</organism>